<organism evidence="1 2">
    <name type="scientific">Pseudonocardia hierapolitana</name>
    <dbReference type="NCBI Taxonomy" id="1128676"/>
    <lineage>
        <taxon>Bacteria</taxon>
        <taxon>Bacillati</taxon>
        <taxon>Actinomycetota</taxon>
        <taxon>Actinomycetes</taxon>
        <taxon>Pseudonocardiales</taxon>
        <taxon>Pseudonocardiaceae</taxon>
        <taxon>Pseudonocardia</taxon>
    </lineage>
</organism>
<name>A0A561SJ49_9PSEU</name>
<keyword evidence="2" id="KW-1185">Reference proteome</keyword>
<evidence type="ECO:0000313" key="2">
    <source>
        <dbReference type="Proteomes" id="UP000321261"/>
    </source>
</evidence>
<gene>
    <name evidence="1" type="ORF">FHX44_11757</name>
</gene>
<evidence type="ECO:0000313" key="1">
    <source>
        <dbReference type="EMBL" id="TWF74875.1"/>
    </source>
</evidence>
<dbReference type="Proteomes" id="UP000321261">
    <property type="component" value="Unassembled WGS sequence"/>
</dbReference>
<protein>
    <submittedName>
        <fullName evidence="1">Uncharacterized protein</fullName>
    </submittedName>
</protein>
<sequence>MPIDAIKCKYCTGDIDPVVADEDEARQVATEKRVAE</sequence>
<proteinExistence type="predicted"/>
<reference evidence="1 2" key="1">
    <citation type="submission" date="2019-06" db="EMBL/GenBank/DDBJ databases">
        <title>Sequencing the genomes of 1000 actinobacteria strains.</title>
        <authorList>
            <person name="Klenk H.-P."/>
        </authorList>
    </citation>
    <scope>NUCLEOTIDE SEQUENCE [LARGE SCALE GENOMIC DNA]</scope>
    <source>
        <strain evidence="1 2">DSM 45671</strain>
    </source>
</reference>
<accession>A0A561SJ49</accession>
<dbReference type="EMBL" id="VIWU01000001">
    <property type="protein sequence ID" value="TWF74875.1"/>
    <property type="molecule type" value="Genomic_DNA"/>
</dbReference>
<dbReference type="AlphaFoldDB" id="A0A561SJ49"/>
<comment type="caution">
    <text evidence="1">The sequence shown here is derived from an EMBL/GenBank/DDBJ whole genome shotgun (WGS) entry which is preliminary data.</text>
</comment>